<gene>
    <name evidence="1" type="ORF">WMSIL1_LOCUS6150</name>
</gene>
<evidence type="ECO:0000313" key="2">
    <source>
        <dbReference type="Proteomes" id="UP000321570"/>
    </source>
</evidence>
<dbReference type="EMBL" id="CABIJS010000221">
    <property type="protein sequence ID" value="VUZ46416.1"/>
    <property type="molecule type" value="Genomic_DNA"/>
</dbReference>
<proteinExistence type="predicted"/>
<evidence type="ECO:0008006" key="3">
    <source>
        <dbReference type="Google" id="ProtNLM"/>
    </source>
</evidence>
<sequence length="94" mass="10871">FSAGGFKRDDFSLKDEPRTGCSEKLTSEQLRVAIDENPTCTTRELTKTFNVSRHMTIYREMKRLGWEMDPTWEMGSVRNQQATVCDLLSFIAFL</sequence>
<organism evidence="1 2">
    <name type="scientific">Hymenolepis diminuta</name>
    <name type="common">Rat tapeworm</name>
    <dbReference type="NCBI Taxonomy" id="6216"/>
    <lineage>
        <taxon>Eukaryota</taxon>
        <taxon>Metazoa</taxon>
        <taxon>Spiralia</taxon>
        <taxon>Lophotrochozoa</taxon>
        <taxon>Platyhelminthes</taxon>
        <taxon>Cestoda</taxon>
        <taxon>Eucestoda</taxon>
        <taxon>Cyclophyllidea</taxon>
        <taxon>Hymenolepididae</taxon>
        <taxon>Hymenolepis</taxon>
    </lineage>
</organism>
<protein>
    <recommendedName>
        <fullName evidence="3">Mos1 transposase HTH domain-containing protein</fullName>
    </recommendedName>
</protein>
<dbReference type="Proteomes" id="UP000321570">
    <property type="component" value="Unassembled WGS sequence"/>
</dbReference>
<dbReference type="AlphaFoldDB" id="A0A564YGV3"/>
<accession>A0A564YGV3</accession>
<dbReference type="Gene3D" id="1.10.10.10">
    <property type="entry name" value="Winged helix-like DNA-binding domain superfamily/Winged helix DNA-binding domain"/>
    <property type="match status" value="1"/>
</dbReference>
<evidence type="ECO:0000313" key="1">
    <source>
        <dbReference type="EMBL" id="VUZ46416.1"/>
    </source>
</evidence>
<reference evidence="1 2" key="1">
    <citation type="submission" date="2019-07" db="EMBL/GenBank/DDBJ databases">
        <authorList>
            <person name="Jastrzebski P J."/>
            <person name="Paukszto L."/>
            <person name="Jastrzebski P J."/>
        </authorList>
    </citation>
    <scope>NUCLEOTIDE SEQUENCE [LARGE SCALE GENOMIC DNA]</scope>
    <source>
        <strain evidence="1 2">WMS-il1</strain>
    </source>
</reference>
<keyword evidence="2" id="KW-1185">Reference proteome</keyword>
<name>A0A564YGV3_HYMDI</name>
<dbReference type="InterPro" id="IPR036388">
    <property type="entry name" value="WH-like_DNA-bd_sf"/>
</dbReference>
<feature type="non-terminal residue" evidence="1">
    <location>
        <position position="1"/>
    </location>
</feature>